<dbReference type="EMBL" id="JADDUC010000086">
    <property type="protein sequence ID" value="KAG0119450.1"/>
    <property type="molecule type" value="Genomic_DNA"/>
</dbReference>
<dbReference type="EMBL" id="JADDUC020000002">
    <property type="protein sequence ID" value="KAI1241457.1"/>
    <property type="molecule type" value="Genomic_DNA"/>
</dbReference>
<evidence type="ECO:0000313" key="3">
    <source>
        <dbReference type="EMBL" id="KAI1241457.1"/>
    </source>
</evidence>
<evidence type="ECO:0000313" key="2">
    <source>
        <dbReference type="EMBL" id="KAG0119450.1"/>
    </source>
</evidence>
<protein>
    <submittedName>
        <fullName evidence="2">Uncharacterized protein</fullName>
    </submittedName>
</protein>
<evidence type="ECO:0000256" key="1">
    <source>
        <dbReference type="SAM" id="MobiDB-lite"/>
    </source>
</evidence>
<organism evidence="2">
    <name type="scientific">Lamprotornis superbus</name>
    <dbReference type="NCBI Taxonomy" id="245042"/>
    <lineage>
        <taxon>Eukaryota</taxon>
        <taxon>Metazoa</taxon>
        <taxon>Chordata</taxon>
        <taxon>Craniata</taxon>
        <taxon>Vertebrata</taxon>
        <taxon>Euteleostomi</taxon>
        <taxon>Archelosauria</taxon>
        <taxon>Archosauria</taxon>
        <taxon>Dinosauria</taxon>
        <taxon>Saurischia</taxon>
        <taxon>Theropoda</taxon>
        <taxon>Coelurosauria</taxon>
        <taxon>Aves</taxon>
        <taxon>Neognathae</taxon>
        <taxon>Neoaves</taxon>
        <taxon>Telluraves</taxon>
        <taxon>Australaves</taxon>
        <taxon>Passeriformes</taxon>
        <taxon>Sturnidae</taxon>
        <taxon>Lamprotornis</taxon>
    </lineage>
</organism>
<sequence>MDAPSQWVSKLPDFTVDLVAVSRASPKGTSRCKKQFSSPKKEEKSGIQDKPCSYKQSLSQIIKHRHDQHEIWVGVQEGLAVDTICLSNHDFQSKIWGILTLIFGQLHTLNAYKRTEMNKPLHIDKIVALYRQDCHLHTLQPGSESMEIPAKDTKSLAPSPTWSKLRPSLDEEVIHVEHGVLLNHSLPPAIRSKSKIAANNQMENSVNDMFKEEYAEQGSALGWSSCSMGQRGRGWCLASRGHCEGKGINIYIFHEAQERITDPQQGWERRKRRARVGRSHMDPIAALMVLGWGERTGGLLPGQIRPWFICLQAASCEQRCPGLASSSVWSYCHSFGARKWQMWPAVPSPLFGVELMSGWEAFGIRAGLSQGGGPAEVELSSTSSSSGHGCCSRGARRNPHHSPTNTSSLLHSCSQQLFWSLPVLGGHRHHLRHHPQLFSTSAAGSSALEDALGRLQPSKLAPEPCPVEQEKAALGEAINNLDHIMASTIKGKAPWREVSPGEEEDEDEAAAPFSQALTWMDNINPDFPTGPSLSRPGISPLDGERSAQEAVEKKNGAKIIYVLPWDEVKIVMLELAADPMAYLTSSLSKGVFLVKVLANKVPLIQKRDFKVSWSLGSITTAPLPSSHSSPPSPSPPPLYLSLSLPRSPSCVHVHKHHAQTLQGSDGSGAAQLVASIQEEIFEVHFSLRNLVQFSGYCAWAELLASSLKPTQDQAFLAVSSRSGRSTAHPRCLTELPAPTLAQDSPTP</sequence>
<feature type="compositionally biased region" description="Low complexity" evidence="1">
    <location>
        <begin position="380"/>
        <end position="392"/>
    </location>
</feature>
<feature type="region of interest" description="Disordered" evidence="1">
    <location>
        <begin position="726"/>
        <end position="747"/>
    </location>
</feature>
<feature type="region of interest" description="Disordered" evidence="1">
    <location>
        <begin position="25"/>
        <end position="49"/>
    </location>
</feature>
<keyword evidence="4" id="KW-1185">Reference proteome</keyword>
<reference evidence="3" key="3">
    <citation type="submission" date="2022-01" db="EMBL/GenBank/DDBJ databases">
        <authorList>
            <person name="Rubenstein D.R."/>
        </authorList>
    </citation>
    <scope>NUCLEOTIDE SEQUENCE</scope>
    <source>
        <strain evidence="3">SS15</strain>
        <tissue evidence="3">Liver</tissue>
    </source>
</reference>
<reference evidence="3 4" key="2">
    <citation type="journal article" date="2021" name="J. Hered.">
        <title>Feather Gene Expression Elucidates the Developmental Basis of Plumage Iridescence in African Starlings.</title>
        <authorList>
            <person name="Rubenstein D.R."/>
            <person name="Corvelo A."/>
            <person name="MacManes M.D."/>
            <person name="Maia R."/>
            <person name="Narzisi G."/>
            <person name="Rousaki A."/>
            <person name="Vandenabeele P."/>
            <person name="Shawkey M.D."/>
            <person name="Solomon J."/>
        </authorList>
    </citation>
    <scope>NUCLEOTIDE SEQUENCE [LARGE SCALE GENOMIC DNA]</scope>
    <source>
        <strain evidence="3">SS15</strain>
    </source>
</reference>
<name>A0A835NSD3_9PASS</name>
<comment type="caution">
    <text evidence="2">The sequence shown here is derived from an EMBL/GenBank/DDBJ whole genome shotgun (WGS) entry which is preliminary data.</text>
</comment>
<reference evidence="2" key="1">
    <citation type="submission" date="2020-10" db="EMBL/GenBank/DDBJ databases">
        <title>Feather gene expression reveals the developmental basis of iridescence in African starlings.</title>
        <authorList>
            <person name="Rubenstein D.R."/>
        </authorList>
    </citation>
    <scope>NUCLEOTIDE SEQUENCE</scope>
    <source>
        <strain evidence="2">SS15</strain>
        <tissue evidence="2">Liver</tissue>
    </source>
</reference>
<feature type="region of interest" description="Disordered" evidence="1">
    <location>
        <begin position="373"/>
        <end position="407"/>
    </location>
</feature>
<dbReference type="Proteomes" id="UP000618051">
    <property type="component" value="Unassembled WGS sequence"/>
</dbReference>
<dbReference type="AlphaFoldDB" id="A0A835NSD3"/>
<proteinExistence type="predicted"/>
<evidence type="ECO:0000313" key="4">
    <source>
        <dbReference type="Proteomes" id="UP000618051"/>
    </source>
</evidence>
<accession>A0A835NSD3</accession>
<gene>
    <name evidence="3" type="ORF">IHE44_0004930</name>
    <name evidence="2" type="ORF">IHE44_014341</name>
</gene>